<feature type="non-terminal residue" evidence="2">
    <location>
        <position position="79"/>
    </location>
</feature>
<feature type="non-terminal residue" evidence="2">
    <location>
        <position position="1"/>
    </location>
</feature>
<evidence type="ECO:0000256" key="1">
    <source>
        <dbReference type="SAM" id="Phobius"/>
    </source>
</evidence>
<proteinExistence type="predicted"/>
<evidence type="ECO:0000313" key="3">
    <source>
        <dbReference type="Proteomes" id="UP000076858"/>
    </source>
</evidence>
<evidence type="ECO:0000313" key="2">
    <source>
        <dbReference type="EMBL" id="KZR96293.1"/>
    </source>
</evidence>
<organism evidence="2 3">
    <name type="scientific">Daphnia magna</name>
    <dbReference type="NCBI Taxonomy" id="35525"/>
    <lineage>
        <taxon>Eukaryota</taxon>
        <taxon>Metazoa</taxon>
        <taxon>Ecdysozoa</taxon>
        <taxon>Arthropoda</taxon>
        <taxon>Crustacea</taxon>
        <taxon>Branchiopoda</taxon>
        <taxon>Diplostraca</taxon>
        <taxon>Cladocera</taxon>
        <taxon>Anomopoda</taxon>
        <taxon>Daphniidae</taxon>
        <taxon>Daphnia</taxon>
    </lineage>
</organism>
<name>A0A164E059_9CRUS</name>
<keyword evidence="3" id="KW-1185">Reference proteome</keyword>
<sequence>NLKRRKIYHQLNKPLTIMTLKEESRTVDLSYVLFTTLTAYFGPCLWNFLSRKNIVDKTVKQLDIYEMLKVMIAERKNDL</sequence>
<keyword evidence="1" id="KW-0472">Membrane</keyword>
<accession>A0A164E059</accession>
<dbReference type="Proteomes" id="UP000076858">
    <property type="component" value="Unassembled WGS sequence"/>
</dbReference>
<keyword evidence="1" id="KW-0812">Transmembrane</keyword>
<dbReference type="EMBL" id="LRGB01025450">
    <property type="protein sequence ID" value="KZR96293.1"/>
    <property type="molecule type" value="Genomic_DNA"/>
</dbReference>
<gene>
    <name evidence="2" type="ORF">APZ42_009453</name>
</gene>
<reference evidence="2 3" key="1">
    <citation type="submission" date="2016-03" db="EMBL/GenBank/DDBJ databases">
        <title>EvidentialGene: Evidence-directed Construction of Genes on Genomes.</title>
        <authorList>
            <person name="Gilbert D.G."/>
            <person name="Choi J.-H."/>
            <person name="Mockaitis K."/>
            <person name="Colbourne J."/>
            <person name="Pfrender M."/>
        </authorList>
    </citation>
    <scope>NUCLEOTIDE SEQUENCE [LARGE SCALE GENOMIC DNA]</scope>
    <source>
        <strain evidence="2 3">Xinb3</strain>
        <tissue evidence="2">Complete organism</tissue>
    </source>
</reference>
<comment type="caution">
    <text evidence="2">The sequence shown here is derived from an EMBL/GenBank/DDBJ whole genome shotgun (WGS) entry which is preliminary data.</text>
</comment>
<feature type="transmembrane region" description="Helical" evidence="1">
    <location>
        <begin position="29"/>
        <end position="49"/>
    </location>
</feature>
<dbReference type="AlphaFoldDB" id="A0A164E059"/>
<protein>
    <submittedName>
        <fullName evidence="2">Uncharacterized protein</fullName>
    </submittedName>
</protein>
<keyword evidence="1" id="KW-1133">Transmembrane helix</keyword>